<dbReference type="PROSITE" id="PS51800">
    <property type="entry name" value="ZF_CHHC_U11_48K"/>
    <property type="match status" value="2"/>
</dbReference>
<gene>
    <name evidence="6" type="ORF">CINCED_3A015295</name>
</gene>
<dbReference type="AlphaFoldDB" id="A0A5E4M1I5"/>
<feature type="domain" description="CHHC U11-48K-type" evidence="5">
    <location>
        <begin position="13"/>
        <end position="40"/>
    </location>
</feature>
<keyword evidence="7" id="KW-1185">Reference proteome</keyword>
<evidence type="ECO:0000313" key="7">
    <source>
        <dbReference type="Proteomes" id="UP000325440"/>
    </source>
</evidence>
<evidence type="ECO:0000313" key="6">
    <source>
        <dbReference type="EMBL" id="VVC24850.1"/>
    </source>
</evidence>
<accession>A0A5E4M1I5</accession>
<dbReference type="Proteomes" id="UP000325440">
    <property type="component" value="Unassembled WGS sequence"/>
</dbReference>
<dbReference type="InterPro" id="IPR022776">
    <property type="entry name" value="TRM13/UPF0224_CHHC_Znf_dom"/>
</dbReference>
<evidence type="ECO:0000259" key="5">
    <source>
        <dbReference type="PROSITE" id="PS51800"/>
    </source>
</evidence>
<evidence type="ECO:0000256" key="3">
    <source>
        <dbReference type="ARBA" id="ARBA00022833"/>
    </source>
</evidence>
<evidence type="ECO:0000256" key="2">
    <source>
        <dbReference type="ARBA" id="ARBA00022771"/>
    </source>
</evidence>
<feature type="region of interest" description="Disordered" evidence="4">
    <location>
        <begin position="158"/>
        <end position="181"/>
    </location>
</feature>
<dbReference type="GO" id="GO:0008270">
    <property type="term" value="F:zinc ion binding"/>
    <property type="evidence" value="ECO:0007669"/>
    <property type="project" value="UniProtKB-KW"/>
</dbReference>
<keyword evidence="1" id="KW-0479">Metal-binding</keyword>
<evidence type="ECO:0000256" key="4">
    <source>
        <dbReference type="SAM" id="MobiDB-lite"/>
    </source>
</evidence>
<dbReference type="OrthoDB" id="5839404at2759"/>
<dbReference type="Pfam" id="PF05253">
    <property type="entry name" value="zf-U11-48K"/>
    <property type="match status" value="1"/>
</dbReference>
<protein>
    <submittedName>
        <fullName evidence="6">TRM13/UPF0224 family, U11-48K-like CHHC zinc finger domain</fullName>
    </submittedName>
</protein>
<keyword evidence="3" id="KW-0862">Zinc</keyword>
<feature type="domain" description="CHHC U11-48K-type" evidence="5">
    <location>
        <begin position="43"/>
        <end position="70"/>
    </location>
</feature>
<keyword evidence="2" id="KW-0863">Zinc-finger</keyword>
<evidence type="ECO:0000256" key="1">
    <source>
        <dbReference type="ARBA" id="ARBA00022723"/>
    </source>
</evidence>
<organism evidence="6 7">
    <name type="scientific">Cinara cedri</name>
    <dbReference type="NCBI Taxonomy" id="506608"/>
    <lineage>
        <taxon>Eukaryota</taxon>
        <taxon>Metazoa</taxon>
        <taxon>Ecdysozoa</taxon>
        <taxon>Arthropoda</taxon>
        <taxon>Hexapoda</taxon>
        <taxon>Insecta</taxon>
        <taxon>Pterygota</taxon>
        <taxon>Neoptera</taxon>
        <taxon>Paraneoptera</taxon>
        <taxon>Hemiptera</taxon>
        <taxon>Sternorrhyncha</taxon>
        <taxon>Aphidomorpha</taxon>
        <taxon>Aphidoidea</taxon>
        <taxon>Aphididae</taxon>
        <taxon>Lachninae</taxon>
        <taxon>Cinara</taxon>
    </lineage>
</organism>
<reference evidence="6 7" key="1">
    <citation type="submission" date="2019-08" db="EMBL/GenBank/DDBJ databases">
        <authorList>
            <person name="Alioto T."/>
            <person name="Alioto T."/>
            <person name="Gomez Garrido J."/>
        </authorList>
    </citation>
    <scope>NUCLEOTIDE SEQUENCE [LARGE SCALE GENOMIC DNA]</scope>
</reference>
<dbReference type="EMBL" id="CABPRJ010000006">
    <property type="protein sequence ID" value="VVC24850.1"/>
    <property type="molecule type" value="Genomic_DNA"/>
</dbReference>
<sequence>MELLNTLSMNSKVVHCTFNISHTMPLKTLGLHLIKCPDRPKHYKNCFFNNLHVVPESELEEHQENCPNKYLLDEYFFQSEDVVRPNIPITAEPPPRGDEEESWDNLEENKIDVIKEINQTPNFMKPVFGLTKAQRKKYRKQAHQNVDLSFNQHVTVNERLTRETSDGGSKPFMKNKKNLEN</sequence>
<proteinExistence type="predicted"/>
<name>A0A5E4M1I5_9HEMI</name>